<dbReference type="AlphaFoldDB" id="A0A401RYQ8"/>
<accession>A0A401RYQ8</accession>
<dbReference type="OMA" id="ICYIAMD"/>
<dbReference type="SUPFAM" id="SSF48726">
    <property type="entry name" value="Immunoglobulin"/>
    <property type="match status" value="1"/>
</dbReference>
<dbReference type="InterPro" id="IPR036179">
    <property type="entry name" value="Ig-like_dom_sf"/>
</dbReference>
<feature type="chain" id="PRO_5019527014" description="Immunoglobulin domain-containing protein" evidence="1">
    <location>
        <begin position="25"/>
        <end position="156"/>
    </location>
</feature>
<evidence type="ECO:0000313" key="3">
    <source>
        <dbReference type="EMBL" id="GCC23276.1"/>
    </source>
</evidence>
<dbReference type="InterPro" id="IPR003599">
    <property type="entry name" value="Ig_sub"/>
</dbReference>
<evidence type="ECO:0000259" key="2">
    <source>
        <dbReference type="SMART" id="SM00409"/>
    </source>
</evidence>
<keyword evidence="1" id="KW-0732">Signal</keyword>
<evidence type="ECO:0000256" key="1">
    <source>
        <dbReference type="SAM" id="SignalP"/>
    </source>
</evidence>
<dbReference type="InterPro" id="IPR013783">
    <property type="entry name" value="Ig-like_fold"/>
</dbReference>
<comment type="caution">
    <text evidence="3">The sequence shown here is derived from an EMBL/GenBank/DDBJ whole genome shotgun (WGS) entry which is preliminary data.</text>
</comment>
<proteinExistence type="predicted"/>
<dbReference type="EMBL" id="BEZZ01000025">
    <property type="protein sequence ID" value="GCC23276.1"/>
    <property type="molecule type" value="Genomic_DNA"/>
</dbReference>
<keyword evidence="4" id="KW-1185">Reference proteome</keyword>
<dbReference type="Proteomes" id="UP000287033">
    <property type="component" value="Unassembled WGS sequence"/>
</dbReference>
<organism evidence="3 4">
    <name type="scientific">Chiloscyllium punctatum</name>
    <name type="common">Brownbanded bambooshark</name>
    <name type="synonym">Hemiscyllium punctatum</name>
    <dbReference type="NCBI Taxonomy" id="137246"/>
    <lineage>
        <taxon>Eukaryota</taxon>
        <taxon>Metazoa</taxon>
        <taxon>Chordata</taxon>
        <taxon>Craniata</taxon>
        <taxon>Vertebrata</taxon>
        <taxon>Chondrichthyes</taxon>
        <taxon>Elasmobranchii</taxon>
        <taxon>Galeomorphii</taxon>
        <taxon>Galeoidea</taxon>
        <taxon>Orectolobiformes</taxon>
        <taxon>Hemiscylliidae</taxon>
        <taxon>Chiloscyllium</taxon>
    </lineage>
</organism>
<feature type="signal peptide" evidence="1">
    <location>
        <begin position="1"/>
        <end position="24"/>
    </location>
</feature>
<sequence>MATVAAIIHIVIFLTIGLEGKTESSHPIQQNATVGRPGVLKCAYPFSSEEKDVVMYWKHHDHFICYIAMDDLKCQGFKHRIENREMILTIPELHFSHSGRYTCSAFTKDKSFENNIELLVQPEGRQTRSFSSGTLFKADLIFWLLPLAVLFYNFQL</sequence>
<name>A0A401RYQ8_CHIPU</name>
<gene>
    <name evidence="3" type="ORF">chiPu_0001670</name>
</gene>
<feature type="domain" description="Immunoglobulin" evidence="2">
    <location>
        <begin position="27"/>
        <end position="121"/>
    </location>
</feature>
<reference evidence="3 4" key="1">
    <citation type="journal article" date="2018" name="Nat. Ecol. Evol.">
        <title>Shark genomes provide insights into elasmobranch evolution and the origin of vertebrates.</title>
        <authorList>
            <person name="Hara Y"/>
            <person name="Yamaguchi K"/>
            <person name="Onimaru K"/>
            <person name="Kadota M"/>
            <person name="Koyanagi M"/>
            <person name="Keeley SD"/>
            <person name="Tatsumi K"/>
            <person name="Tanaka K"/>
            <person name="Motone F"/>
            <person name="Kageyama Y"/>
            <person name="Nozu R"/>
            <person name="Adachi N"/>
            <person name="Nishimura O"/>
            <person name="Nakagawa R"/>
            <person name="Tanegashima C"/>
            <person name="Kiyatake I"/>
            <person name="Matsumoto R"/>
            <person name="Murakumo K"/>
            <person name="Nishida K"/>
            <person name="Terakita A"/>
            <person name="Kuratani S"/>
            <person name="Sato K"/>
            <person name="Hyodo S Kuraku.S."/>
        </authorList>
    </citation>
    <scope>NUCLEOTIDE SEQUENCE [LARGE SCALE GENOMIC DNA]</scope>
</reference>
<protein>
    <recommendedName>
        <fullName evidence="2">Immunoglobulin domain-containing protein</fullName>
    </recommendedName>
</protein>
<evidence type="ECO:0000313" key="4">
    <source>
        <dbReference type="Proteomes" id="UP000287033"/>
    </source>
</evidence>
<dbReference type="SMART" id="SM00409">
    <property type="entry name" value="IG"/>
    <property type="match status" value="1"/>
</dbReference>
<dbReference type="Gene3D" id="2.60.40.10">
    <property type="entry name" value="Immunoglobulins"/>
    <property type="match status" value="1"/>
</dbReference>